<sequence length="59" mass="6670">MLLVDGIKKTVGISKISFLGCFYLYGSSQFQWLQESLLEFSSLPHFGRVSTWSGELVTH</sequence>
<protein>
    <submittedName>
        <fullName evidence="1">Uncharacterized protein</fullName>
    </submittedName>
</protein>
<dbReference type="Proteomes" id="UP000288805">
    <property type="component" value="Unassembled WGS sequence"/>
</dbReference>
<accession>A0A438HC03</accession>
<dbReference type="AlphaFoldDB" id="A0A438HC03"/>
<gene>
    <name evidence="1" type="ORF">CK203_033275</name>
</gene>
<proteinExistence type="predicted"/>
<evidence type="ECO:0000313" key="1">
    <source>
        <dbReference type="EMBL" id="RVW81985.1"/>
    </source>
</evidence>
<name>A0A438HC03_VITVI</name>
<organism evidence="1 2">
    <name type="scientific">Vitis vinifera</name>
    <name type="common">Grape</name>
    <dbReference type="NCBI Taxonomy" id="29760"/>
    <lineage>
        <taxon>Eukaryota</taxon>
        <taxon>Viridiplantae</taxon>
        <taxon>Streptophyta</taxon>
        <taxon>Embryophyta</taxon>
        <taxon>Tracheophyta</taxon>
        <taxon>Spermatophyta</taxon>
        <taxon>Magnoliopsida</taxon>
        <taxon>eudicotyledons</taxon>
        <taxon>Gunneridae</taxon>
        <taxon>Pentapetalae</taxon>
        <taxon>rosids</taxon>
        <taxon>Vitales</taxon>
        <taxon>Vitaceae</taxon>
        <taxon>Viteae</taxon>
        <taxon>Vitis</taxon>
    </lineage>
</organism>
<evidence type="ECO:0000313" key="2">
    <source>
        <dbReference type="Proteomes" id="UP000288805"/>
    </source>
</evidence>
<comment type="caution">
    <text evidence="1">The sequence shown here is derived from an EMBL/GenBank/DDBJ whole genome shotgun (WGS) entry which is preliminary data.</text>
</comment>
<dbReference type="EMBL" id="QGNW01000246">
    <property type="protein sequence ID" value="RVW81985.1"/>
    <property type="molecule type" value="Genomic_DNA"/>
</dbReference>
<reference evidence="1 2" key="1">
    <citation type="journal article" date="2018" name="PLoS Genet.">
        <title>Population sequencing reveals clonal diversity and ancestral inbreeding in the grapevine cultivar Chardonnay.</title>
        <authorList>
            <person name="Roach M.J."/>
            <person name="Johnson D.L."/>
            <person name="Bohlmann J."/>
            <person name="van Vuuren H.J."/>
            <person name="Jones S.J."/>
            <person name="Pretorius I.S."/>
            <person name="Schmidt S.A."/>
            <person name="Borneman A.R."/>
        </authorList>
    </citation>
    <scope>NUCLEOTIDE SEQUENCE [LARGE SCALE GENOMIC DNA]</scope>
    <source>
        <strain evidence="2">cv. Chardonnay</strain>
        <tissue evidence="1">Leaf</tissue>
    </source>
</reference>